<dbReference type="InterPro" id="IPR005467">
    <property type="entry name" value="His_kinase_dom"/>
</dbReference>
<feature type="domain" description="Histidine kinase" evidence="4">
    <location>
        <begin position="173"/>
        <end position="380"/>
    </location>
</feature>
<dbReference type="Proteomes" id="UP000287502">
    <property type="component" value="Chromosome"/>
</dbReference>
<dbReference type="InterPro" id="IPR004358">
    <property type="entry name" value="Sig_transdc_His_kin-like_C"/>
</dbReference>
<dbReference type="Pfam" id="PF02518">
    <property type="entry name" value="HATPase_c"/>
    <property type="match status" value="1"/>
</dbReference>
<dbReference type="PROSITE" id="PS50109">
    <property type="entry name" value="HIS_KIN"/>
    <property type="match status" value="1"/>
</dbReference>
<evidence type="ECO:0000313" key="6">
    <source>
        <dbReference type="Proteomes" id="UP000287502"/>
    </source>
</evidence>
<evidence type="ECO:0000256" key="2">
    <source>
        <dbReference type="ARBA" id="ARBA00012438"/>
    </source>
</evidence>
<dbReference type="RefSeq" id="WP_128467664.1">
    <property type="nucleotide sequence ID" value="NZ_CP035108.1"/>
</dbReference>
<proteinExistence type="predicted"/>
<dbReference type="SUPFAM" id="SSF55781">
    <property type="entry name" value="GAF domain-like"/>
    <property type="match status" value="1"/>
</dbReference>
<dbReference type="AlphaFoldDB" id="A0A410K1S5"/>
<dbReference type="CDD" id="cd00075">
    <property type="entry name" value="HATPase"/>
    <property type="match status" value="1"/>
</dbReference>
<sequence>MKNDLLEVLVEISEKMNSIFDVNDLLPSIISIAREYLGVKRSSLMLIHGNRLSISAHSGFEIDPHNIEIALGEGIAGKVAETGMETVVNLSEESREEMGYRASSFMSVPVKTNNKVIGVLNLTDKEHDYFTEDDVRIARYIASQCALGIERFNLVRDMRKSENLRIIGMLNSSIAHDIKNLLNIVQSYLELIDITELDGEVADYIESIHSEVKRIHGLTLDLLDFSRQKVSINLVRFRVSELFNDLRKQFRVLTRDTAVEVEFINNGDPELWLDREKIFRMLFNLIANAVDVLGDKGTVRISACAAGGCCEFDIYDNGRGIPQDTINKIFDPFFTSGKIKGTGLGLAIVKMIVEAHSGFICVDSKPDEYTVFKVRVPLRYEPT</sequence>
<keyword evidence="5" id="KW-0808">Transferase</keyword>
<protein>
    <recommendedName>
        <fullName evidence="2">histidine kinase</fullName>
        <ecNumber evidence="2">2.7.13.3</ecNumber>
    </recommendedName>
</protein>
<dbReference type="InterPro" id="IPR036890">
    <property type="entry name" value="HATPase_C_sf"/>
</dbReference>
<dbReference type="Gene3D" id="1.10.287.130">
    <property type="match status" value="1"/>
</dbReference>
<dbReference type="InterPro" id="IPR036097">
    <property type="entry name" value="HisK_dim/P_sf"/>
</dbReference>
<dbReference type="KEGG" id="gtl:EP073_13385"/>
<dbReference type="EMBL" id="CP035108">
    <property type="protein sequence ID" value="QAR34359.1"/>
    <property type="molecule type" value="Genomic_DNA"/>
</dbReference>
<keyword evidence="3" id="KW-0597">Phosphoprotein</keyword>
<dbReference type="Gene3D" id="3.30.450.40">
    <property type="match status" value="1"/>
</dbReference>
<dbReference type="OrthoDB" id="9761634at2"/>
<accession>A0A410K1S5</accession>
<name>A0A410K1S5_9BACT</name>
<organism evidence="5 6">
    <name type="scientific">Geovibrio thiophilus</name>
    <dbReference type="NCBI Taxonomy" id="139438"/>
    <lineage>
        <taxon>Bacteria</taxon>
        <taxon>Pseudomonadati</taxon>
        <taxon>Deferribacterota</taxon>
        <taxon>Deferribacteres</taxon>
        <taxon>Deferribacterales</taxon>
        <taxon>Geovibrionaceae</taxon>
        <taxon>Geovibrio</taxon>
    </lineage>
</organism>
<dbReference type="PRINTS" id="PR00344">
    <property type="entry name" value="BCTRLSENSOR"/>
</dbReference>
<dbReference type="SMART" id="SM00387">
    <property type="entry name" value="HATPase_c"/>
    <property type="match status" value="1"/>
</dbReference>
<dbReference type="CDD" id="cd00082">
    <property type="entry name" value="HisKA"/>
    <property type="match status" value="1"/>
</dbReference>
<dbReference type="Pfam" id="PF01590">
    <property type="entry name" value="GAF"/>
    <property type="match status" value="1"/>
</dbReference>
<evidence type="ECO:0000313" key="5">
    <source>
        <dbReference type="EMBL" id="QAR34359.1"/>
    </source>
</evidence>
<dbReference type="PANTHER" id="PTHR43547">
    <property type="entry name" value="TWO-COMPONENT HISTIDINE KINASE"/>
    <property type="match status" value="1"/>
</dbReference>
<dbReference type="GO" id="GO:0000155">
    <property type="term" value="F:phosphorelay sensor kinase activity"/>
    <property type="evidence" value="ECO:0007669"/>
    <property type="project" value="InterPro"/>
</dbReference>
<keyword evidence="6" id="KW-1185">Reference proteome</keyword>
<dbReference type="Gene3D" id="3.30.565.10">
    <property type="entry name" value="Histidine kinase-like ATPase, C-terminal domain"/>
    <property type="match status" value="1"/>
</dbReference>
<dbReference type="SMART" id="SM00388">
    <property type="entry name" value="HisKA"/>
    <property type="match status" value="1"/>
</dbReference>
<comment type="catalytic activity">
    <reaction evidence="1">
        <text>ATP + protein L-histidine = ADP + protein N-phospho-L-histidine.</text>
        <dbReference type="EC" id="2.7.13.3"/>
    </reaction>
</comment>
<evidence type="ECO:0000256" key="1">
    <source>
        <dbReference type="ARBA" id="ARBA00000085"/>
    </source>
</evidence>
<dbReference type="InterPro" id="IPR003018">
    <property type="entry name" value="GAF"/>
</dbReference>
<keyword evidence="5" id="KW-0418">Kinase</keyword>
<dbReference type="InterPro" id="IPR029016">
    <property type="entry name" value="GAF-like_dom_sf"/>
</dbReference>
<dbReference type="SUPFAM" id="SSF55874">
    <property type="entry name" value="ATPase domain of HSP90 chaperone/DNA topoisomerase II/histidine kinase"/>
    <property type="match status" value="1"/>
</dbReference>
<evidence type="ECO:0000259" key="4">
    <source>
        <dbReference type="PROSITE" id="PS50109"/>
    </source>
</evidence>
<dbReference type="SUPFAM" id="SSF47384">
    <property type="entry name" value="Homodimeric domain of signal transducing histidine kinase"/>
    <property type="match status" value="1"/>
</dbReference>
<evidence type="ECO:0000256" key="3">
    <source>
        <dbReference type="ARBA" id="ARBA00022553"/>
    </source>
</evidence>
<dbReference type="InterPro" id="IPR003661">
    <property type="entry name" value="HisK_dim/P_dom"/>
</dbReference>
<gene>
    <name evidence="5" type="ORF">EP073_13385</name>
</gene>
<reference evidence="5 6" key="1">
    <citation type="submission" date="2019-01" db="EMBL/GenBank/DDBJ databases">
        <title>Geovibrio thiophilus DSM 11263, complete genome.</title>
        <authorList>
            <person name="Spring S."/>
            <person name="Bunk B."/>
            <person name="Sproer C."/>
        </authorList>
    </citation>
    <scope>NUCLEOTIDE SEQUENCE [LARGE SCALE GENOMIC DNA]</scope>
    <source>
        <strain evidence="5 6">DSM 11263</strain>
    </source>
</reference>
<dbReference type="PANTHER" id="PTHR43547:SF2">
    <property type="entry name" value="HYBRID SIGNAL TRANSDUCTION HISTIDINE KINASE C"/>
    <property type="match status" value="1"/>
</dbReference>
<dbReference type="InterPro" id="IPR003594">
    <property type="entry name" value="HATPase_dom"/>
</dbReference>
<dbReference type="SMART" id="SM00065">
    <property type="entry name" value="GAF"/>
    <property type="match status" value="1"/>
</dbReference>
<dbReference type="EC" id="2.7.13.3" evidence="2"/>
<dbReference type="Pfam" id="PF00512">
    <property type="entry name" value="HisKA"/>
    <property type="match status" value="1"/>
</dbReference>